<proteinExistence type="predicted"/>
<name>G3IFV8_CRIGR</name>
<evidence type="ECO:0000313" key="1">
    <source>
        <dbReference type="EMBL" id="EGV91752.1"/>
    </source>
</evidence>
<dbReference type="Proteomes" id="UP000001075">
    <property type="component" value="Unassembled WGS sequence"/>
</dbReference>
<protein>
    <submittedName>
        <fullName evidence="1">Uncharacterized protein</fullName>
    </submittedName>
</protein>
<dbReference type="AlphaFoldDB" id="G3IFV8"/>
<organism evidence="1 2">
    <name type="scientific">Cricetulus griseus</name>
    <name type="common">Chinese hamster</name>
    <name type="synonym">Cricetulus barabensis griseus</name>
    <dbReference type="NCBI Taxonomy" id="10029"/>
    <lineage>
        <taxon>Eukaryota</taxon>
        <taxon>Metazoa</taxon>
        <taxon>Chordata</taxon>
        <taxon>Craniata</taxon>
        <taxon>Vertebrata</taxon>
        <taxon>Euteleostomi</taxon>
        <taxon>Mammalia</taxon>
        <taxon>Eutheria</taxon>
        <taxon>Euarchontoglires</taxon>
        <taxon>Glires</taxon>
        <taxon>Rodentia</taxon>
        <taxon>Myomorpha</taxon>
        <taxon>Muroidea</taxon>
        <taxon>Cricetidae</taxon>
        <taxon>Cricetinae</taxon>
        <taxon>Cricetulus</taxon>
    </lineage>
</organism>
<accession>G3IFV8</accession>
<dbReference type="InParanoid" id="G3IFV8"/>
<dbReference type="EMBL" id="JH002465">
    <property type="protein sequence ID" value="EGV91752.1"/>
    <property type="molecule type" value="Genomic_DNA"/>
</dbReference>
<gene>
    <name evidence="1" type="ORF">I79_022632</name>
</gene>
<sequence>MVQLLEHWLLFSAPHFGWLTTTSNSISYDLMPSSGLQGPCTHMYSPQIHITKYKNIS</sequence>
<evidence type="ECO:0000313" key="2">
    <source>
        <dbReference type="Proteomes" id="UP000001075"/>
    </source>
</evidence>
<reference evidence="2" key="1">
    <citation type="journal article" date="2011" name="Nat. Biotechnol.">
        <title>The genomic sequence of the Chinese hamster ovary (CHO)-K1 cell line.</title>
        <authorList>
            <person name="Xu X."/>
            <person name="Nagarajan H."/>
            <person name="Lewis N.E."/>
            <person name="Pan S."/>
            <person name="Cai Z."/>
            <person name="Liu X."/>
            <person name="Chen W."/>
            <person name="Xie M."/>
            <person name="Wang W."/>
            <person name="Hammond S."/>
            <person name="Andersen M.R."/>
            <person name="Neff N."/>
            <person name="Passarelli B."/>
            <person name="Koh W."/>
            <person name="Fan H.C."/>
            <person name="Wang J."/>
            <person name="Gui Y."/>
            <person name="Lee K.H."/>
            <person name="Betenbaugh M.J."/>
            <person name="Quake S.R."/>
            <person name="Famili I."/>
            <person name="Palsson B.O."/>
            <person name="Wang J."/>
        </authorList>
    </citation>
    <scope>NUCLEOTIDE SEQUENCE [LARGE SCALE GENOMIC DNA]</scope>
    <source>
        <strain evidence="2">CHO K1 cell line</strain>
    </source>
</reference>